<feature type="transmembrane region" description="Helical" evidence="8">
    <location>
        <begin position="281"/>
        <end position="298"/>
    </location>
</feature>
<dbReference type="Pfam" id="PF02653">
    <property type="entry name" value="BPD_transp_2"/>
    <property type="match status" value="1"/>
</dbReference>
<feature type="transmembrane region" description="Helical" evidence="8">
    <location>
        <begin position="304"/>
        <end position="322"/>
    </location>
</feature>
<keyword evidence="5 8" id="KW-0812">Transmembrane</keyword>
<feature type="transmembrane region" description="Helical" evidence="8">
    <location>
        <begin position="175"/>
        <end position="197"/>
    </location>
</feature>
<evidence type="ECO:0000256" key="6">
    <source>
        <dbReference type="ARBA" id="ARBA00022989"/>
    </source>
</evidence>
<organism evidence="9 10">
    <name type="scientific">Paenibacillus cisolokensis</name>
    <dbReference type="NCBI Taxonomy" id="1658519"/>
    <lineage>
        <taxon>Bacteria</taxon>
        <taxon>Bacillati</taxon>
        <taxon>Bacillota</taxon>
        <taxon>Bacilli</taxon>
        <taxon>Bacillales</taxon>
        <taxon>Paenibacillaceae</taxon>
        <taxon>Paenibacillus</taxon>
    </lineage>
</organism>
<feature type="transmembrane region" description="Helical" evidence="8">
    <location>
        <begin position="137"/>
        <end position="155"/>
    </location>
</feature>
<accession>A0ABQ4NFZ3</accession>
<sequence length="330" mass="34754">MSAVPPKTLTESANLNIKKWNPRLFFKEYGIVIALVLIIGLLSVISPAFLTFNNMMNVLRQVSINGLLAIGATFVILTRGIDLSVGSILAFSGVVTASLVQGGAYPEWIAIAAGLLAGLVLGWVNGFVVAKWYVAPFIVTLGMMSAARGLTFVYSDGRPIPGLSESFKWIGGGTLIGVPVPVWILLIVFALSSFLLYRTRIGRYVYAVGGNEESALISGVNVKRVKIIVYSLSGLLAGLAGIILTSRVTSGLPQAGSSYELDAIAAVVIGGTSLAGGKGRLWGTMIGVLLIGVINNGLDLLNVSSYYQLIVKGLVIVIAVLIDSKTTHKS</sequence>
<keyword evidence="7 8" id="KW-0472">Membrane</keyword>
<keyword evidence="3" id="KW-1003">Cell membrane</keyword>
<evidence type="ECO:0000256" key="5">
    <source>
        <dbReference type="ARBA" id="ARBA00022692"/>
    </source>
</evidence>
<dbReference type="CDD" id="cd06579">
    <property type="entry name" value="TM_PBP1_transp_AraH_like"/>
    <property type="match status" value="1"/>
</dbReference>
<dbReference type="PANTHER" id="PTHR32196">
    <property type="entry name" value="ABC TRANSPORTER PERMEASE PROTEIN YPHD-RELATED-RELATED"/>
    <property type="match status" value="1"/>
</dbReference>
<reference evidence="9 10" key="1">
    <citation type="submission" date="2021-04" db="EMBL/GenBank/DDBJ databases">
        <title>Draft genome sequence of Paenibacillus cisolokensis, LC2-13A.</title>
        <authorList>
            <person name="Uke A."/>
            <person name="Chhe C."/>
            <person name="Baramee S."/>
            <person name="Kosugi A."/>
        </authorList>
    </citation>
    <scope>NUCLEOTIDE SEQUENCE [LARGE SCALE GENOMIC DNA]</scope>
    <source>
        <strain evidence="9 10">LC2-13A</strain>
    </source>
</reference>
<dbReference type="RefSeq" id="WP_213531385.1">
    <property type="nucleotide sequence ID" value="NZ_BOVJ01000208.1"/>
</dbReference>
<evidence type="ECO:0000256" key="1">
    <source>
        <dbReference type="ARBA" id="ARBA00004651"/>
    </source>
</evidence>
<protein>
    <submittedName>
        <fullName evidence="9">Sugar ABC transporter permease</fullName>
    </submittedName>
</protein>
<proteinExistence type="predicted"/>
<dbReference type="EMBL" id="BOVJ01000208">
    <property type="protein sequence ID" value="GIQ66781.1"/>
    <property type="molecule type" value="Genomic_DNA"/>
</dbReference>
<feature type="transmembrane region" description="Helical" evidence="8">
    <location>
        <begin position="108"/>
        <end position="130"/>
    </location>
</feature>
<dbReference type="InterPro" id="IPR001851">
    <property type="entry name" value="ABC_transp_permease"/>
</dbReference>
<evidence type="ECO:0000256" key="2">
    <source>
        <dbReference type="ARBA" id="ARBA00022448"/>
    </source>
</evidence>
<feature type="transmembrane region" description="Helical" evidence="8">
    <location>
        <begin position="58"/>
        <end position="77"/>
    </location>
</feature>
<evidence type="ECO:0000256" key="7">
    <source>
        <dbReference type="ARBA" id="ARBA00023136"/>
    </source>
</evidence>
<keyword evidence="6 8" id="KW-1133">Transmembrane helix</keyword>
<name>A0ABQ4NFZ3_9BACL</name>
<feature type="transmembrane region" description="Helical" evidence="8">
    <location>
        <begin position="227"/>
        <end position="245"/>
    </location>
</feature>
<feature type="transmembrane region" description="Helical" evidence="8">
    <location>
        <begin position="29"/>
        <end position="52"/>
    </location>
</feature>
<comment type="caution">
    <text evidence="9">The sequence shown here is derived from an EMBL/GenBank/DDBJ whole genome shotgun (WGS) entry which is preliminary data.</text>
</comment>
<keyword evidence="4" id="KW-0997">Cell inner membrane</keyword>
<evidence type="ECO:0000256" key="4">
    <source>
        <dbReference type="ARBA" id="ARBA00022519"/>
    </source>
</evidence>
<dbReference type="Proteomes" id="UP000680304">
    <property type="component" value="Unassembled WGS sequence"/>
</dbReference>
<keyword evidence="2" id="KW-0813">Transport</keyword>
<evidence type="ECO:0000256" key="8">
    <source>
        <dbReference type="SAM" id="Phobius"/>
    </source>
</evidence>
<comment type="subcellular location">
    <subcellularLocation>
        <location evidence="1">Cell membrane</location>
        <topology evidence="1">Multi-pass membrane protein</topology>
    </subcellularLocation>
</comment>
<evidence type="ECO:0000313" key="9">
    <source>
        <dbReference type="EMBL" id="GIQ66781.1"/>
    </source>
</evidence>
<dbReference type="PANTHER" id="PTHR32196:SF21">
    <property type="entry name" value="ABC TRANSPORTER PERMEASE PROTEIN YPHD-RELATED"/>
    <property type="match status" value="1"/>
</dbReference>
<gene>
    <name evidence="9" type="ORF">PACILC2_53490</name>
</gene>
<evidence type="ECO:0000256" key="3">
    <source>
        <dbReference type="ARBA" id="ARBA00022475"/>
    </source>
</evidence>
<keyword evidence="10" id="KW-1185">Reference proteome</keyword>
<evidence type="ECO:0000313" key="10">
    <source>
        <dbReference type="Proteomes" id="UP000680304"/>
    </source>
</evidence>